<dbReference type="AlphaFoldDB" id="A0A0F6TZR7"/>
<name>A0A0F6TZR7_CITAM</name>
<dbReference type="Proteomes" id="UP000034085">
    <property type="component" value="Chromosome"/>
</dbReference>
<dbReference type="EMBL" id="CP011132">
    <property type="protein sequence ID" value="AKE61561.1"/>
    <property type="molecule type" value="Genomic_DNA"/>
</dbReference>
<evidence type="ECO:0000313" key="1">
    <source>
        <dbReference type="EMBL" id="AKE61561.1"/>
    </source>
</evidence>
<dbReference type="HOGENOM" id="CLU_2932918_0_0_6"/>
<dbReference type="KEGG" id="cama:F384_24815"/>
<evidence type="ECO:0000313" key="2">
    <source>
        <dbReference type="Proteomes" id="UP000034085"/>
    </source>
</evidence>
<protein>
    <submittedName>
        <fullName evidence="1">Uncharacterized protein</fullName>
    </submittedName>
</protein>
<sequence length="60" mass="6860">MFLPTKPSAIDTNKLVFFHQKVNGIGQRDTCIDMFLYNGFIPERRVVQGQAVVLFQQACQ</sequence>
<accession>A0A0F6TZR7</accession>
<reference evidence="1 2" key="1">
    <citation type="journal article" date="2013" name="Appl. Microbiol. Biotechnol.">
        <title>Glycerol assimilation and production of 1,3-propanediol by Citrobacter amalonaticus Y19.</title>
        <authorList>
            <person name="Ainala S.K."/>
            <person name="Ashok S."/>
            <person name="Ko Y."/>
            <person name="Park S."/>
        </authorList>
    </citation>
    <scope>NUCLEOTIDE SEQUENCE [LARGE SCALE GENOMIC DNA]</scope>
    <source>
        <strain evidence="1 2">Y19</strain>
    </source>
</reference>
<proteinExistence type="predicted"/>
<organism evidence="1 2">
    <name type="scientific">Citrobacter amalonaticus Y19</name>
    <dbReference type="NCBI Taxonomy" id="1261127"/>
    <lineage>
        <taxon>Bacteria</taxon>
        <taxon>Pseudomonadati</taxon>
        <taxon>Pseudomonadota</taxon>
        <taxon>Gammaproteobacteria</taxon>
        <taxon>Enterobacterales</taxon>
        <taxon>Enterobacteriaceae</taxon>
        <taxon>Citrobacter</taxon>
    </lineage>
</organism>
<gene>
    <name evidence="1" type="ORF">F384_24815</name>
</gene>